<evidence type="ECO:0000259" key="1">
    <source>
        <dbReference type="Pfam" id="PF14594"/>
    </source>
</evidence>
<dbReference type="EMBL" id="JAZBJP010000002">
    <property type="protein sequence ID" value="MEE4419511.1"/>
    <property type="molecule type" value="Genomic_DNA"/>
</dbReference>
<dbReference type="Pfam" id="PF14594">
    <property type="entry name" value="Sipho_Gp37"/>
    <property type="match status" value="1"/>
</dbReference>
<organism evidence="2 3">
    <name type="scientific">Streptomyces bugieae</name>
    <dbReference type="NCBI Taxonomy" id="3098223"/>
    <lineage>
        <taxon>Bacteria</taxon>
        <taxon>Bacillati</taxon>
        <taxon>Actinomycetota</taxon>
        <taxon>Actinomycetes</taxon>
        <taxon>Kitasatosporales</taxon>
        <taxon>Streptomycetaceae</taxon>
        <taxon>Streptomyces</taxon>
    </lineage>
</organism>
<proteinExistence type="predicted"/>
<keyword evidence="3" id="KW-1185">Reference proteome</keyword>
<name>A0ABU7NKV1_9ACTN</name>
<dbReference type="Proteomes" id="UP001307760">
    <property type="component" value="Unassembled WGS sequence"/>
</dbReference>
<evidence type="ECO:0000313" key="2">
    <source>
        <dbReference type="EMBL" id="MEE4419511.1"/>
    </source>
</evidence>
<reference evidence="2 3" key="1">
    <citation type="submission" date="2023-12" db="EMBL/GenBank/DDBJ databases">
        <title>30 novel species of actinomycetes from the DSMZ collection.</title>
        <authorList>
            <person name="Nouioui I."/>
        </authorList>
    </citation>
    <scope>NUCLEOTIDE SEQUENCE [LARGE SCALE GENOMIC DNA]</scope>
    <source>
        <strain evidence="2 3">DSM 41528</strain>
    </source>
</reference>
<accession>A0ABU7NKV1</accession>
<evidence type="ECO:0000313" key="3">
    <source>
        <dbReference type="Proteomes" id="UP001307760"/>
    </source>
</evidence>
<dbReference type="InterPro" id="IPR029432">
    <property type="entry name" value="Gp28/Gp37-like_dom"/>
</dbReference>
<gene>
    <name evidence="2" type="ORF">V2J85_09120</name>
</gene>
<protein>
    <submittedName>
        <fullName evidence="2">Siphovirus ReqiPepy6 Gp37-like family protein</fullName>
    </submittedName>
</protein>
<feature type="domain" description="Gp28/Gp37-like" evidence="1">
    <location>
        <begin position="8"/>
        <end position="360"/>
    </location>
</feature>
<comment type="caution">
    <text evidence="2">The sequence shown here is derived from an EMBL/GenBank/DDBJ whole genome shotgun (WGS) entry which is preliminary data.</text>
</comment>
<sequence>MDSTALRVYVRDASLARIGQIDDYTSLTAIPRYNAVGAFTMEIPADSSKAPLLMEGNGLIIHTANGDTVMSGPIRTVDWSRSATDAGTGKLTVGGVDDTGLLAQYSCWPTPTAAIGSQTDPVYKISAMKAETAMRTLVNVNAGPGALASRKNATLTLAADGAHGSTITRQVNQFDNLLTTLADIGNTAGLGFRIVQVGSNLQFQVYVPVDRSGTARLSFGLGNLLDANYTTTPPTCTRAIVVAGGQSSPRVCKTYDRSDPLFTSLVIEQFVDLTSVDTASVDLTAQMDQAGAEALASGAGQGSLAISPIDIPLLRYGRDYQVGDTVAAQLRGGTWYTDVVREVTLACTAADGTKTTAAVGGGDSTANAVARIYSYIAQVKKDVARLKTRKAA</sequence>
<dbReference type="RefSeq" id="WP_330821170.1">
    <property type="nucleotide sequence ID" value="NZ_JAZBJP010000002.1"/>
</dbReference>